<evidence type="ECO:0000313" key="1">
    <source>
        <dbReference type="EMBL" id="MDQ0363119.1"/>
    </source>
</evidence>
<dbReference type="NCBIfam" id="TIGR01484">
    <property type="entry name" value="HAD-SF-IIB"/>
    <property type="match status" value="1"/>
</dbReference>
<dbReference type="InterPro" id="IPR023214">
    <property type="entry name" value="HAD_sf"/>
</dbReference>
<dbReference type="InterPro" id="IPR006379">
    <property type="entry name" value="HAD-SF_hydro_IIB"/>
</dbReference>
<dbReference type="Pfam" id="PF08282">
    <property type="entry name" value="Hydrolase_3"/>
    <property type="match status" value="1"/>
</dbReference>
<comment type="caution">
    <text evidence="1">The sequence shown here is derived from an EMBL/GenBank/DDBJ whole genome shotgun (WGS) entry which is preliminary data.</text>
</comment>
<evidence type="ECO:0000313" key="2">
    <source>
        <dbReference type="Proteomes" id="UP001230220"/>
    </source>
</evidence>
<dbReference type="InterPro" id="IPR036412">
    <property type="entry name" value="HAD-like_sf"/>
</dbReference>
<sequence length="277" mass="32162">MMENLQFVICDIDNTLVSPLTHDMQEKTKEVIRKLHAHGIHFGLASGRPLDEINAQVVRWGLEKETTMLLGMNGCELWDRNDDTLHSYYLLKKEWIKEILELMKPFDLNPYMYLDGGRFLCTRMDEMVQYSAEKVGKKIVLVNDMSEFYKEENAKLMFRIPEDRMEEIEAYVSKHASPYYKAFKTQTTMLEFSNINVSKAYTMIEYCKRQNIDVENVMAFGDMSNDNDMLEASGLGVCLLNGGEDTKAIADIITEKTCDEEGFAYFIEDHIFKPRGW</sequence>
<dbReference type="RefSeq" id="WP_307411722.1">
    <property type="nucleotide sequence ID" value="NZ_JAUSUR010000009.1"/>
</dbReference>
<dbReference type="Gene3D" id="3.40.50.1000">
    <property type="entry name" value="HAD superfamily/HAD-like"/>
    <property type="match status" value="1"/>
</dbReference>
<keyword evidence="2" id="KW-1185">Reference proteome</keyword>
<dbReference type="PANTHER" id="PTHR10000">
    <property type="entry name" value="PHOSPHOSERINE PHOSPHATASE"/>
    <property type="match status" value="1"/>
</dbReference>
<dbReference type="Gene3D" id="3.30.1240.10">
    <property type="match status" value="1"/>
</dbReference>
<gene>
    <name evidence="1" type="ORF">J2S15_003880</name>
</gene>
<name>A0ABU0E892_9FIRM</name>
<dbReference type="EMBL" id="JAUSUR010000009">
    <property type="protein sequence ID" value="MDQ0363119.1"/>
    <property type="molecule type" value="Genomic_DNA"/>
</dbReference>
<reference evidence="1 2" key="1">
    <citation type="submission" date="2023-07" db="EMBL/GenBank/DDBJ databases">
        <title>Genomic Encyclopedia of Type Strains, Phase IV (KMG-IV): sequencing the most valuable type-strain genomes for metagenomic binning, comparative biology and taxonomic classification.</title>
        <authorList>
            <person name="Goeker M."/>
        </authorList>
    </citation>
    <scope>NUCLEOTIDE SEQUENCE [LARGE SCALE GENOMIC DNA]</scope>
    <source>
        <strain evidence="1 2">DSM 16784</strain>
    </source>
</reference>
<proteinExistence type="predicted"/>
<protein>
    <submittedName>
        <fullName evidence="1">Cof subfamily protein (Haloacid dehalogenase superfamily)</fullName>
    </submittedName>
</protein>
<accession>A0ABU0E892</accession>
<dbReference type="PANTHER" id="PTHR10000:SF8">
    <property type="entry name" value="HAD SUPERFAMILY HYDROLASE-LIKE, TYPE 3"/>
    <property type="match status" value="1"/>
</dbReference>
<dbReference type="Proteomes" id="UP001230220">
    <property type="component" value="Unassembled WGS sequence"/>
</dbReference>
<organism evidence="1 2">
    <name type="scientific">Breznakia pachnodae</name>
    <dbReference type="NCBI Taxonomy" id="265178"/>
    <lineage>
        <taxon>Bacteria</taxon>
        <taxon>Bacillati</taxon>
        <taxon>Bacillota</taxon>
        <taxon>Erysipelotrichia</taxon>
        <taxon>Erysipelotrichales</taxon>
        <taxon>Erysipelotrichaceae</taxon>
        <taxon>Breznakia</taxon>
    </lineage>
</organism>
<dbReference type="SUPFAM" id="SSF56784">
    <property type="entry name" value="HAD-like"/>
    <property type="match status" value="1"/>
</dbReference>